<dbReference type="PIRSF" id="PIRSF001235">
    <property type="entry name" value="Amidase_carbamoylase"/>
    <property type="match status" value="1"/>
</dbReference>
<evidence type="ECO:0000313" key="5">
    <source>
        <dbReference type="EMBL" id="TCO54024.1"/>
    </source>
</evidence>
<comment type="cofactor">
    <cofactor evidence="3">
        <name>Zn(2+)</name>
        <dbReference type="ChEBI" id="CHEBI:29105"/>
    </cofactor>
    <text evidence="3">Binds 2 Zn(2+) ions per subunit.</text>
</comment>
<dbReference type="SUPFAM" id="SSF53187">
    <property type="entry name" value="Zn-dependent exopeptidases"/>
    <property type="match status" value="1"/>
</dbReference>
<accession>A0A4R2J6F8</accession>
<dbReference type="CDD" id="cd03884">
    <property type="entry name" value="M20_bAS"/>
    <property type="match status" value="1"/>
</dbReference>
<feature type="binding site" evidence="3">
    <location>
        <position position="105"/>
    </location>
    <ligand>
        <name>Zn(2+)</name>
        <dbReference type="ChEBI" id="CHEBI:29105"/>
        <label>1</label>
    </ligand>
</feature>
<name>A0A4R2J6F8_9PSEU</name>
<comment type="caution">
    <text evidence="5">The sequence shown here is derived from an EMBL/GenBank/DDBJ whole genome shotgun (WGS) entry which is preliminary data.</text>
</comment>
<keyword evidence="6" id="KW-1185">Reference proteome</keyword>
<evidence type="ECO:0000313" key="6">
    <source>
        <dbReference type="Proteomes" id="UP000295680"/>
    </source>
</evidence>
<dbReference type="RefSeq" id="WP_165960803.1">
    <property type="nucleotide sequence ID" value="NZ_SLWS01000009.1"/>
</dbReference>
<dbReference type="GO" id="GO:0016813">
    <property type="term" value="F:hydrolase activity, acting on carbon-nitrogen (but not peptide) bonds, in linear amidines"/>
    <property type="evidence" value="ECO:0007669"/>
    <property type="project" value="InterPro"/>
</dbReference>
<evidence type="ECO:0000256" key="2">
    <source>
        <dbReference type="ARBA" id="ARBA00022801"/>
    </source>
</evidence>
<feature type="binding site" evidence="3">
    <location>
        <position position="105"/>
    </location>
    <ligand>
        <name>Zn(2+)</name>
        <dbReference type="ChEBI" id="CHEBI:29105"/>
        <label>2</label>
    </ligand>
</feature>
<sequence length="428" mass="45313">MSRSVARRVLPWPLEINSDRLLRRIRELGLIGRNSATGGITRTGFSATDREGRDYLINEARVAGLVSRVDAAGNILIGMADGQGQRPTLVMGSHIDTVVNGGRLDGAYGVLAALEVLQVCAESDFHGSCELMAVAFANEEGALFPQPFFGSMVVSGRLADLPAEPQDHHGHSLREPLKQVGGDLATLDGAVWPAGSVAAYLELHIEQGPVLEHGGHQIGVVDAITGRCILTVEIHGTAAHAGTTPMDARHDAVTAACRVVLAVESLSRDRQVCRVSTVGRIDVHPNSPNTIAGVVRLTADLRDTDSKRLSEAETAIRDTMASLAEQTGTEITVVSRVRSAPVSTSAELRTSIRQSAAELGFDHITLPSGAGHDAQMVAGVAPIAMIFVPSRAGVSHCPEEETDADHLMAGAQVLLRTAIHIAELHETR</sequence>
<proteinExistence type="inferred from homology"/>
<dbReference type="InterPro" id="IPR011650">
    <property type="entry name" value="Peptidase_M20_dimer"/>
</dbReference>
<feature type="binding site" evidence="3">
    <location>
        <position position="94"/>
    </location>
    <ligand>
        <name>Zn(2+)</name>
        <dbReference type="ChEBI" id="CHEBI:29105"/>
        <label>1</label>
    </ligand>
</feature>
<evidence type="ECO:0000259" key="4">
    <source>
        <dbReference type="Pfam" id="PF07687"/>
    </source>
</evidence>
<dbReference type="Pfam" id="PF07687">
    <property type="entry name" value="M20_dimer"/>
    <property type="match status" value="1"/>
</dbReference>
<dbReference type="Proteomes" id="UP000295680">
    <property type="component" value="Unassembled WGS sequence"/>
</dbReference>
<keyword evidence="3" id="KW-0862">Zinc</keyword>
<dbReference type="PANTHER" id="PTHR32494:SF5">
    <property type="entry name" value="ALLANTOATE AMIDOHYDROLASE"/>
    <property type="match status" value="1"/>
</dbReference>
<feature type="binding site" evidence="3">
    <location>
        <position position="204"/>
    </location>
    <ligand>
        <name>Zn(2+)</name>
        <dbReference type="ChEBI" id="CHEBI:29105"/>
        <label>1</label>
    </ligand>
</feature>
<protein>
    <submittedName>
        <fullName evidence="5">N-carbamoyl-L-amino-acid hydrolase</fullName>
    </submittedName>
</protein>
<dbReference type="SUPFAM" id="SSF55031">
    <property type="entry name" value="Bacterial exopeptidase dimerisation domain"/>
    <property type="match status" value="1"/>
</dbReference>
<feature type="domain" description="Peptidase M20 dimerisation" evidence="4">
    <location>
        <begin position="230"/>
        <end position="326"/>
    </location>
</feature>
<comment type="similarity">
    <text evidence="1">Belongs to the peptidase M20 family.</text>
</comment>
<dbReference type="NCBIfam" id="NF006771">
    <property type="entry name" value="PRK09290.1-5"/>
    <property type="match status" value="1"/>
</dbReference>
<dbReference type="InterPro" id="IPR010158">
    <property type="entry name" value="Amidase_Cbmase"/>
</dbReference>
<organism evidence="5 6">
    <name type="scientific">Actinocrispum wychmicini</name>
    <dbReference type="NCBI Taxonomy" id="1213861"/>
    <lineage>
        <taxon>Bacteria</taxon>
        <taxon>Bacillati</taxon>
        <taxon>Actinomycetota</taxon>
        <taxon>Actinomycetes</taxon>
        <taxon>Pseudonocardiales</taxon>
        <taxon>Pseudonocardiaceae</taxon>
        <taxon>Actinocrispum</taxon>
    </lineage>
</organism>
<dbReference type="GO" id="GO:0046872">
    <property type="term" value="F:metal ion binding"/>
    <property type="evidence" value="ECO:0007669"/>
    <property type="project" value="UniProtKB-KW"/>
</dbReference>
<dbReference type="NCBIfam" id="TIGR01879">
    <property type="entry name" value="hydantase"/>
    <property type="match status" value="1"/>
</dbReference>
<dbReference type="Pfam" id="PF01546">
    <property type="entry name" value="Peptidase_M20"/>
    <property type="match status" value="1"/>
</dbReference>
<dbReference type="EMBL" id="SLWS01000009">
    <property type="protein sequence ID" value="TCO54024.1"/>
    <property type="molecule type" value="Genomic_DNA"/>
</dbReference>
<dbReference type="InterPro" id="IPR002933">
    <property type="entry name" value="Peptidase_M20"/>
</dbReference>
<dbReference type="Gene3D" id="3.40.630.10">
    <property type="entry name" value="Zn peptidases"/>
    <property type="match status" value="1"/>
</dbReference>
<dbReference type="AlphaFoldDB" id="A0A4R2J6F8"/>
<dbReference type="PANTHER" id="PTHR32494">
    <property type="entry name" value="ALLANTOATE DEIMINASE-RELATED"/>
    <property type="match status" value="1"/>
</dbReference>
<dbReference type="Gene3D" id="3.30.70.360">
    <property type="match status" value="1"/>
</dbReference>
<gene>
    <name evidence="5" type="ORF">EV192_1094</name>
</gene>
<keyword evidence="2 5" id="KW-0378">Hydrolase</keyword>
<keyword evidence="3" id="KW-0479">Metal-binding</keyword>
<dbReference type="InterPro" id="IPR036264">
    <property type="entry name" value="Bact_exopeptidase_dim_dom"/>
</dbReference>
<evidence type="ECO:0000256" key="3">
    <source>
        <dbReference type="PIRSR" id="PIRSR001235-1"/>
    </source>
</evidence>
<feature type="binding site" evidence="3">
    <location>
        <position position="396"/>
    </location>
    <ligand>
        <name>Zn(2+)</name>
        <dbReference type="ChEBI" id="CHEBI:29105"/>
        <label>2</label>
    </ligand>
</feature>
<reference evidence="5 6" key="1">
    <citation type="submission" date="2019-03" db="EMBL/GenBank/DDBJ databases">
        <title>Genomic Encyclopedia of Type Strains, Phase IV (KMG-IV): sequencing the most valuable type-strain genomes for metagenomic binning, comparative biology and taxonomic classification.</title>
        <authorList>
            <person name="Goeker M."/>
        </authorList>
    </citation>
    <scope>NUCLEOTIDE SEQUENCE [LARGE SCALE GENOMIC DNA]</scope>
    <source>
        <strain evidence="5 6">DSM 45934</strain>
    </source>
</reference>
<feature type="binding site" evidence="3">
    <location>
        <position position="140"/>
    </location>
    <ligand>
        <name>Zn(2+)</name>
        <dbReference type="ChEBI" id="CHEBI:29105"/>
        <label>2</label>
    </ligand>
</feature>
<evidence type="ECO:0000256" key="1">
    <source>
        <dbReference type="ARBA" id="ARBA00006153"/>
    </source>
</evidence>